<dbReference type="GO" id="GO:0043137">
    <property type="term" value="P:DNA replication, removal of RNA primer"/>
    <property type="evidence" value="ECO:0007669"/>
    <property type="project" value="TreeGrafter"/>
</dbReference>
<evidence type="ECO:0000256" key="1">
    <source>
        <dbReference type="ARBA" id="ARBA00000077"/>
    </source>
</evidence>
<protein>
    <recommendedName>
        <fullName evidence="3">ribonuclease H</fullName>
        <ecNumber evidence="3">3.1.26.4</ecNumber>
    </recommendedName>
</protein>
<evidence type="ECO:0000256" key="6">
    <source>
        <dbReference type="ARBA" id="ARBA00022759"/>
    </source>
</evidence>
<dbReference type="InterPro" id="IPR050092">
    <property type="entry name" value="RNase_H"/>
</dbReference>
<evidence type="ECO:0000256" key="5">
    <source>
        <dbReference type="ARBA" id="ARBA00022723"/>
    </source>
</evidence>
<feature type="domain" description="RNase H type-1" evidence="8">
    <location>
        <begin position="1"/>
        <end position="167"/>
    </location>
</feature>
<comment type="similarity">
    <text evidence="2">Belongs to the RNase H family.</text>
</comment>
<dbReference type="SUPFAM" id="SSF53098">
    <property type="entry name" value="Ribonuclease H-like"/>
    <property type="match status" value="1"/>
</dbReference>
<keyword evidence="10" id="KW-1185">Reference proteome</keyword>
<keyword evidence="7" id="KW-0378">Hydrolase</keyword>
<comment type="catalytic activity">
    <reaction evidence="1">
        <text>Endonucleolytic cleavage to 5'-phosphomonoester.</text>
        <dbReference type="EC" id="3.1.26.4"/>
    </reaction>
</comment>
<evidence type="ECO:0000256" key="2">
    <source>
        <dbReference type="ARBA" id="ARBA00005300"/>
    </source>
</evidence>
<dbReference type="EMBL" id="CAJVRL010000092">
    <property type="protein sequence ID" value="CAG8959571.1"/>
    <property type="molecule type" value="Genomic_DNA"/>
</dbReference>
<evidence type="ECO:0000313" key="10">
    <source>
        <dbReference type="Proteomes" id="UP000696280"/>
    </source>
</evidence>
<dbReference type="Proteomes" id="UP000696280">
    <property type="component" value="Unassembled WGS sequence"/>
</dbReference>
<dbReference type="EC" id="3.1.26.4" evidence="3"/>
<keyword evidence="6" id="KW-0255">Endonuclease</keyword>
<evidence type="ECO:0000256" key="3">
    <source>
        <dbReference type="ARBA" id="ARBA00012180"/>
    </source>
</evidence>
<sequence>MVYLIVAEIDGGCRGNNSKVQERIGAAGVVFRHRWGRKTEYSKFLPAAQDDEPKVTSNRAELEAVILALQKSIRKYERLRDPKPKVVVKISADSNYVVNCLRTWIIKWQENGFIKSNGKPVPNQDLIKQAVRLDKELQGYDTVKVKLRKVPREENTDADGLCNRVMDKNSGSKRN</sequence>
<dbReference type="AlphaFoldDB" id="A0A9N9PTV8"/>
<evidence type="ECO:0000313" key="9">
    <source>
        <dbReference type="EMBL" id="CAG8959571.1"/>
    </source>
</evidence>
<gene>
    <name evidence="9" type="ORF">HYFRA_00001473</name>
</gene>
<dbReference type="InterPro" id="IPR012337">
    <property type="entry name" value="RNaseH-like_sf"/>
</dbReference>
<dbReference type="OrthoDB" id="245563at2759"/>
<dbReference type="GO" id="GO:0003676">
    <property type="term" value="F:nucleic acid binding"/>
    <property type="evidence" value="ECO:0007669"/>
    <property type="project" value="InterPro"/>
</dbReference>
<organism evidence="9 10">
    <name type="scientific">Hymenoscyphus fraxineus</name>
    <dbReference type="NCBI Taxonomy" id="746836"/>
    <lineage>
        <taxon>Eukaryota</taxon>
        <taxon>Fungi</taxon>
        <taxon>Dikarya</taxon>
        <taxon>Ascomycota</taxon>
        <taxon>Pezizomycotina</taxon>
        <taxon>Leotiomycetes</taxon>
        <taxon>Helotiales</taxon>
        <taxon>Helotiaceae</taxon>
        <taxon>Hymenoscyphus</taxon>
    </lineage>
</organism>
<dbReference type="Pfam" id="PF00075">
    <property type="entry name" value="RNase_H"/>
    <property type="match status" value="1"/>
</dbReference>
<dbReference type="PANTHER" id="PTHR10642:SF26">
    <property type="entry name" value="RIBONUCLEASE H1"/>
    <property type="match status" value="1"/>
</dbReference>
<keyword evidence="5" id="KW-0479">Metal-binding</keyword>
<dbReference type="InterPro" id="IPR002156">
    <property type="entry name" value="RNaseH_domain"/>
</dbReference>
<dbReference type="PANTHER" id="PTHR10642">
    <property type="entry name" value="RIBONUCLEASE H1"/>
    <property type="match status" value="1"/>
</dbReference>
<dbReference type="Gene3D" id="3.30.420.10">
    <property type="entry name" value="Ribonuclease H-like superfamily/Ribonuclease H"/>
    <property type="match status" value="1"/>
</dbReference>
<accession>A0A9N9PTV8</accession>
<evidence type="ECO:0000256" key="7">
    <source>
        <dbReference type="ARBA" id="ARBA00022801"/>
    </source>
</evidence>
<dbReference type="InterPro" id="IPR036397">
    <property type="entry name" value="RNaseH_sf"/>
</dbReference>
<name>A0A9N9PTV8_9HELO</name>
<evidence type="ECO:0000256" key="4">
    <source>
        <dbReference type="ARBA" id="ARBA00022722"/>
    </source>
</evidence>
<dbReference type="PROSITE" id="PS50879">
    <property type="entry name" value="RNASE_H_1"/>
    <property type="match status" value="1"/>
</dbReference>
<proteinExistence type="inferred from homology"/>
<dbReference type="GO" id="GO:0004523">
    <property type="term" value="F:RNA-DNA hybrid ribonuclease activity"/>
    <property type="evidence" value="ECO:0007669"/>
    <property type="project" value="UniProtKB-EC"/>
</dbReference>
<dbReference type="GO" id="GO:0046872">
    <property type="term" value="F:metal ion binding"/>
    <property type="evidence" value="ECO:0007669"/>
    <property type="project" value="UniProtKB-KW"/>
</dbReference>
<reference evidence="9" key="1">
    <citation type="submission" date="2021-07" db="EMBL/GenBank/DDBJ databases">
        <authorList>
            <person name="Durling M."/>
        </authorList>
    </citation>
    <scope>NUCLEOTIDE SEQUENCE</scope>
</reference>
<evidence type="ECO:0000259" key="8">
    <source>
        <dbReference type="PROSITE" id="PS50879"/>
    </source>
</evidence>
<keyword evidence="4" id="KW-0540">Nuclease</keyword>
<comment type="caution">
    <text evidence="9">The sequence shown here is derived from an EMBL/GenBank/DDBJ whole genome shotgun (WGS) entry which is preliminary data.</text>
</comment>